<feature type="region of interest" description="Disordered" evidence="7">
    <location>
        <begin position="376"/>
        <end position="404"/>
    </location>
</feature>
<organism evidence="10 11">
    <name type="scientific">Natrinema halophilum</name>
    <dbReference type="NCBI Taxonomy" id="1699371"/>
    <lineage>
        <taxon>Archaea</taxon>
        <taxon>Methanobacteriati</taxon>
        <taxon>Methanobacteriota</taxon>
        <taxon>Stenosarchaea group</taxon>
        <taxon>Halobacteria</taxon>
        <taxon>Halobacteriales</taxon>
        <taxon>Natrialbaceae</taxon>
        <taxon>Natrinema</taxon>
    </lineage>
</organism>
<dbReference type="EMBL" id="CP058601">
    <property type="protein sequence ID" value="QLG51012.1"/>
    <property type="molecule type" value="Genomic_DNA"/>
</dbReference>
<keyword evidence="4" id="KW-0547">Nucleotide-binding</keyword>
<evidence type="ECO:0000259" key="9">
    <source>
        <dbReference type="PROSITE" id="PS50109"/>
    </source>
</evidence>
<evidence type="ECO:0000256" key="3">
    <source>
        <dbReference type="ARBA" id="ARBA00022679"/>
    </source>
</evidence>
<feature type="transmembrane region" description="Helical" evidence="8">
    <location>
        <begin position="18"/>
        <end position="36"/>
    </location>
</feature>
<dbReference type="InterPro" id="IPR003594">
    <property type="entry name" value="HATPase_dom"/>
</dbReference>
<dbReference type="InterPro" id="IPR050980">
    <property type="entry name" value="2C_sensor_his_kinase"/>
</dbReference>
<dbReference type="PANTHER" id="PTHR44936:SF10">
    <property type="entry name" value="SENSOR PROTEIN RSTB"/>
    <property type="match status" value="1"/>
</dbReference>
<keyword evidence="3" id="KW-0808">Transferase</keyword>
<dbReference type="GO" id="GO:0004673">
    <property type="term" value="F:protein histidine kinase activity"/>
    <property type="evidence" value="ECO:0007669"/>
    <property type="project" value="UniProtKB-EC"/>
</dbReference>
<feature type="domain" description="Histidine kinase" evidence="9">
    <location>
        <begin position="174"/>
        <end position="379"/>
    </location>
</feature>
<keyword evidence="8" id="KW-0472">Membrane</keyword>
<evidence type="ECO:0000256" key="8">
    <source>
        <dbReference type="SAM" id="Phobius"/>
    </source>
</evidence>
<dbReference type="Proteomes" id="UP000509241">
    <property type="component" value="Chromosome"/>
</dbReference>
<reference evidence="10 11" key="1">
    <citation type="submission" date="2020-07" db="EMBL/GenBank/DDBJ databases">
        <authorList>
            <person name="Cui H."/>
        </authorList>
    </citation>
    <scope>NUCLEOTIDE SEQUENCE [LARGE SCALE GENOMIC DNA]</scope>
    <source>
        <strain evidence="10 11">YPL8</strain>
    </source>
</reference>
<dbReference type="KEGG" id="haly:HYG82_20360"/>
<proteinExistence type="predicted"/>
<evidence type="ECO:0000256" key="1">
    <source>
        <dbReference type="ARBA" id="ARBA00000085"/>
    </source>
</evidence>
<dbReference type="EC" id="2.7.13.3" evidence="2"/>
<dbReference type="Gene3D" id="3.30.565.10">
    <property type="entry name" value="Histidine kinase-like ATPase, C-terminal domain"/>
    <property type="match status" value="1"/>
</dbReference>
<name>A0A7D5GNL1_9EURY</name>
<feature type="transmembrane region" description="Helical" evidence="8">
    <location>
        <begin position="79"/>
        <end position="101"/>
    </location>
</feature>
<dbReference type="Pfam" id="PF02518">
    <property type="entry name" value="HATPase_c"/>
    <property type="match status" value="1"/>
</dbReference>
<keyword evidence="5 10" id="KW-0418">Kinase</keyword>
<dbReference type="CDD" id="cd00075">
    <property type="entry name" value="HATPase"/>
    <property type="match status" value="1"/>
</dbReference>
<evidence type="ECO:0000313" key="11">
    <source>
        <dbReference type="Proteomes" id="UP000509241"/>
    </source>
</evidence>
<evidence type="ECO:0000256" key="7">
    <source>
        <dbReference type="SAM" id="MobiDB-lite"/>
    </source>
</evidence>
<evidence type="ECO:0000256" key="6">
    <source>
        <dbReference type="ARBA" id="ARBA00022840"/>
    </source>
</evidence>
<feature type="transmembrane region" description="Helical" evidence="8">
    <location>
        <begin position="121"/>
        <end position="139"/>
    </location>
</feature>
<protein>
    <recommendedName>
        <fullName evidence="2">histidine kinase</fullName>
        <ecNumber evidence="2">2.7.13.3</ecNumber>
    </recommendedName>
</protein>
<dbReference type="SMART" id="SM00387">
    <property type="entry name" value="HATPase_c"/>
    <property type="match status" value="1"/>
</dbReference>
<dbReference type="SUPFAM" id="SSF55874">
    <property type="entry name" value="ATPase domain of HSP90 chaperone/DNA topoisomerase II/histidine kinase"/>
    <property type="match status" value="1"/>
</dbReference>
<keyword evidence="11" id="KW-1185">Reference proteome</keyword>
<dbReference type="InterPro" id="IPR036890">
    <property type="entry name" value="HATPase_C_sf"/>
</dbReference>
<sequence length="404" mass="44729">MRDITGKIVSSDWIRGQYILYGGILLHFGIGLLHLSRHTHLGDFSQSIFEIVILIGFPSAMLAFLYWRRSDFVREKDFWRTAVGGGLGMATALTLYGLYLLDSSLSPGVSIELASLSDSTFTYLLAANGGALAGLLFGWQQIRVRQVARQAERAETRAELSKQHEQSLLFLNRILRHHVLNGLNVILVEVENLRLEDENDSERSLDTIEMRGKQMADYVEDIRSVVHTLSGEISEQNIELSATLEETLQSARHSFPTAEYEASIPAGITVRGTPLAGLVFENLLENAVRHNDSEIAKVRLDVDETDSTVRVTVADNGPGIPDDRKTAYFRRGEHGQDSLGEGLGLYLAETVVTLSGGDIWIEDNDPTGTRVIVELRKSSGESGEARNGTDTRRTMETEELPAND</sequence>
<evidence type="ECO:0000256" key="2">
    <source>
        <dbReference type="ARBA" id="ARBA00012438"/>
    </source>
</evidence>
<dbReference type="PROSITE" id="PS50109">
    <property type="entry name" value="HIS_KIN"/>
    <property type="match status" value="1"/>
</dbReference>
<dbReference type="InterPro" id="IPR004358">
    <property type="entry name" value="Sig_transdc_His_kin-like_C"/>
</dbReference>
<dbReference type="InterPro" id="IPR005467">
    <property type="entry name" value="His_kinase_dom"/>
</dbReference>
<accession>A0A7D5GNL1</accession>
<keyword evidence="8" id="KW-0812">Transmembrane</keyword>
<keyword evidence="8" id="KW-1133">Transmembrane helix</keyword>
<evidence type="ECO:0000256" key="5">
    <source>
        <dbReference type="ARBA" id="ARBA00022777"/>
    </source>
</evidence>
<gene>
    <name evidence="10" type="ORF">HYG82_20360</name>
</gene>
<dbReference type="AlphaFoldDB" id="A0A7D5GNL1"/>
<dbReference type="PRINTS" id="PR00344">
    <property type="entry name" value="BCTRLSENSOR"/>
</dbReference>
<feature type="transmembrane region" description="Helical" evidence="8">
    <location>
        <begin position="48"/>
        <end position="67"/>
    </location>
</feature>
<dbReference type="OrthoDB" id="3369at2157"/>
<feature type="compositionally biased region" description="Basic and acidic residues" evidence="7">
    <location>
        <begin position="376"/>
        <end position="396"/>
    </location>
</feature>
<dbReference type="GO" id="GO:0005524">
    <property type="term" value="F:ATP binding"/>
    <property type="evidence" value="ECO:0007669"/>
    <property type="project" value="UniProtKB-KW"/>
</dbReference>
<keyword evidence="6" id="KW-0067">ATP-binding</keyword>
<dbReference type="PANTHER" id="PTHR44936">
    <property type="entry name" value="SENSOR PROTEIN CREC"/>
    <property type="match status" value="1"/>
</dbReference>
<comment type="catalytic activity">
    <reaction evidence="1">
        <text>ATP + protein L-histidine = ADP + protein N-phospho-L-histidine.</text>
        <dbReference type="EC" id="2.7.13.3"/>
    </reaction>
</comment>
<evidence type="ECO:0000256" key="4">
    <source>
        <dbReference type="ARBA" id="ARBA00022741"/>
    </source>
</evidence>
<evidence type="ECO:0000313" key="10">
    <source>
        <dbReference type="EMBL" id="QLG51012.1"/>
    </source>
</evidence>